<evidence type="ECO:0000256" key="1">
    <source>
        <dbReference type="SAM" id="MobiDB-lite"/>
    </source>
</evidence>
<dbReference type="Proteomes" id="UP001596383">
    <property type="component" value="Unassembled WGS sequence"/>
</dbReference>
<comment type="caution">
    <text evidence="3">The sequence shown here is derived from an EMBL/GenBank/DDBJ whole genome shotgun (WGS) entry which is preliminary data.</text>
</comment>
<name>A0ABD5SYM1_9EURY</name>
<accession>A0ABD5SYM1</accession>
<dbReference type="Pfam" id="PF07683">
    <property type="entry name" value="CobW_C"/>
    <property type="match status" value="1"/>
</dbReference>
<organism evidence="3 4">
    <name type="scientific">Natrinema soli</name>
    <dbReference type="NCBI Taxonomy" id="1930624"/>
    <lineage>
        <taxon>Archaea</taxon>
        <taxon>Methanobacteriati</taxon>
        <taxon>Methanobacteriota</taxon>
        <taxon>Stenosarchaea group</taxon>
        <taxon>Halobacteria</taxon>
        <taxon>Halobacteriales</taxon>
        <taxon>Natrialbaceae</taxon>
        <taxon>Natrinema</taxon>
    </lineage>
</organism>
<evidence type="ECO:0000313" key="4">
    <source>
        <dbReference type="Proteomes" id="UP001596383"/>
    </source>
</evidence>
<proteinExistence type="predicted"/>
<dbReference type="InterPro" id="IPR051927">
    <property type="entry name" value="Zn_Chap_cDPG_Synth"/>
</dbReference>
<feature type="non-terminal residue" evidence="3">
    <location>
        <position position="1"/>
    </location>
</feature>
<feature type="domain" description="CobW C-terminal" evidence="2">
    <location>
        <begin position="2"/>
        <end position="77"/>
    </location>
</feature>
<evidence type="ECO:0000259" key="2">
    <source>
        <dbReference type="Pfam" id="PF07683"/>
    </source>
</evidence>
<dbReference type="RefSeq" id="WP_273742235.1">
    <property type="nucleotide sequence ID" value="NZ_JAQIVI010000785.1"/>
</dbReference>
<reference evidence="3 4" key="1">
    <citation type="journal article" date="2019" name="Int. J. Syst. Evol. Microbiol.">
        <title>The Global Catalogue of Microorganisms (GCM) 10K type strain sequencing project: providing services to taxonomists for standard genome sequencing and annotation.</title>
        <authorList>
            <consortium name="The Broad Institute Genomics Platform"/>
            <consortium name="The Broad Institute Genome Sequencing Center for Infectious Disease"/>
            <person name="Wu L."/>
            <person name="Ma J."/>
        </authorList>
    </citation>
    <scope>NUCLEOTIDE SEQUENCE [LARGE SCALE GENOMIC DNA]</scope>
    <source>
        <strain evidence="3 4">LMG 29247</strain>
    </source>
</reference>
<dbReference type="InterPro" id="IPR011629">
    <property type="entry name" value="CobW-like_C"/>
</dbReference>
<keyword evidence="4" id="KW-1185">Reference proteome</keyword>
<feature type="region of interest" description="Disordered" evidence="1">
    <location>
        <begin position="83"/>
        <end position="108"/>
    </location>
</feature>
<protein>
    <submittedName>
        <fullName evidence="3">GTP-binding protein</fullName>
    </submittedName>
</protein>
<sequence>IAGRDVKVDVAQAGPSVRATVRGPWIAALPEVQRELYRSNRPDLEWHDEHGDRRTELVFIGTDLETHEPTLRSRLEESLVTDEEWARADELPNPFPGEDDEDVVLREP</sequence>
<gene>
    <name evidence="3" type="ORF">ACFQE6_32570</name>
</gene>
<evidence type="ECO:0000313" key="3">
    <source>
        <dbReference type="EMBL" id="MFC6769604.1"/>
    </source>
</evidence>
<dbReference type="EMBL" id="JBHSWV010000785">
    <property type="protein sequence ID" value="MFC6769604.1"/>
    <property type="molecule type" value="Genomic_DNA"/>
</dbReference>
<dbReference type="PANTHER" id="PTHR43603">
    <property type="entry name" value="COBW DOMAIN-CONTAINING PROTEIN DDB_G0274527"/>
    <property type="match status" value="1"/>
</dbReference>
<dbReference type="PANTHER" id="PTHR43603:SF1">
    <property type="entry name" value="ZINC-REGULATED GTPASE METALLOPROTEIN ACTIVATOR 1"/>
    <property type="match status" value="1"/>
</dbReference>
<dbReference type="AlphaFoldDB" id="A0ABD5SYM1"/>